<reference evidence="1" key="2">
    <citation type="submission" date="2023-04" db="EMBL/GenBank/DDBJ databases">
        <authorList>
            <person name="Bruccoleri R.E."/>
            <person name="Oakeley E.J."/>
            <person name="Faust A.-M."/>
            <person name="Dessus-Babus S."/>
            <person name="Altorfer M."/>
            <person name="Burckhardt D."/>
            <person name="Oertli M."/>
            <person name="Naumann U."/>
            <person name="Petersen F."/>
            <person name="Wong J."/>
        </authorList>
    </citation>
    <scope>NUCLEOTIDE SEQUENCE</scope>
    <source>
        <strain evidence="1">GSM-AAB239-AS_SAM_17_03QT</strain>
        <tissue evidence="1">Leaf</tissue>
    </source>
</reference>
<dbReference type="Proteomes" id="UP001140949">
    <property type="component" value="Unassembled WGS sequence"/>
</dbReference>
<name>A0AAX6HS13_IRIPA</name>
<dbReference type="EMBL" id="JANAVB010006993">
    <property type="protein sequence ID" value="KAJ6843810.1"/>
    <property type="molecule type" value="Genomic_DNA"/>
</dbReference>
<dbReference type="AlphaFoldDB" id="A0AAX6HS13"/>
<sequence length="40" mass="4366">MSGDLLGGTMTSCFFGRRLTKSLSPRRGSMNFFTRAIHGA</sequence>
<organism evidence="1 2">
    <name type="scientific">Iris pallida</name>
    <name type="common">Sweet iris</name>
    <dbReference type="NCBI Taxonomy" id="29817"/>
    <lineage>
        <taxon>Eukaryota</taxon>
        <taxon>Viridiplantae</taxon>
        <taxon>Streptophyta</taxon>
        <taxon>Embryophyta</taxon>
        <taxon>Tracheophyta</taxon>
        <taxon>Spermatophyta</taxon>
        <taxon>Magnoliopsida</taxon>
        <taxon>Liliopsida</taxon>
        <taxon>Asparagales</taxon>
        <taxon>Iridaceae</taxon>
        <taxon>Iridoideae</taxon>
        <taxon>Irideae</taxon>
        <taxon>Iris</taxon>
    </lineage>
</organism>
<reference evidence="1" key="1">
    <citation type="journal article" date="2023" name="GigaByte">
        <title>Genome assembly of the bearded iris, Iris pallida Lam.</title>
        <authorList>
            <person name="Bruccoleri R.E."/>
            <person name="Oakeley E.J."/>
            <person name="Faust A.M.E."/>
            <person name="Altorfer M."/>
            <person name="Dessus-Babus S."/>
            <person name="Burckhardt D."/>
            <person name="Oertli M."/>
            <person name="Naumann U."/>
            <person name="Petersen F."/>
            <person name="Wong J."/>
        </authorList>
    </citation>
    <scope>NUCLEOTIDE SEQUENCE</scope>
    <source>
        <strain evidence="1">GSM-AAB239-AS_SAM_17_03QT</strain>
    </source>
</reference>
<evidence type="ECO:0000313" key="2">
    <source>
        <dbReference type="Proteomes" id="UP001140949"/>
    </source>
</evidence>
<comment type="caution">
    <text evidence="1">The sequence shown here is derived from an EMBL/GenBank/DDBJ whole genome shotgun (WGS) entry which is preliminary data.</text>
</comment>
<accession>A0AAX6HS13</accession>
<proteinExistence type="predicted"/>
<evidence type="ECO:0000313" key="1">
    <source>
        <dbReference type="EMBL" id="KAJ6843810.1"/>
    </source>
</evidence>
<keyword evidence="2" id="KW-1185">Reference proteome</keyword>
<gene>
    <name evidence="1" type="ORF">M6B38_117060</name>
</gene>
<protein>
    <submittedName>
        <fullName evidence="1">Uncharacterized protein</fullName>
    </submittedName>
</protein>